<feature type="transmembrane region" description="Helical" evidence="3">
    <location>
        <begin position="40"/>
        <end position="61"/>
    </location>
</feature>
<dbReference type="AlphaFoldDB" id="A0A1H8AEV9"/>
<feature type="compositionally biased region" description="Polar residues" evidence="2">
    <location>
        <begin position="1"/>
        <end position="18"/>
    </location>
</feature>
<name>A0A1H8AEV9_9SPHI</name>
<evidence type="ECO:0000256" key="1">
    <source>
        <dbReference type="SAM" id="Coils"/>
    </source>
</evidence>
<feature type="transmembrane region" description="Helical" evidence="3">
    <location>
        <begin position="183"/>
        <end position="203"/>
    </location>
</feature>
<accession>A0A1H8AEV9</accession>
<keyword evidence="5" id="KW-1185">Reference proteome</keyword>
<dbReference type="STRING" id="551995.SAMN05192574_101490"/>
<dbReference type="OrthoDB" id="5191103at2"/>
<gene>
    <name evidence="4" type="ORF">SAMN05192574_101490</name>
</gene>
<keyword evidence="1" id="KW-0175">Coiled coil</keyword>
<dbReference type="EMBL" id="FOCL01000001">
    <property type="protein sequence ID" value="SEM69270.1"/>
    <property type="molecule type" value="Genomic_DNA"/>
</dbReference>
<feature type="coiled-coil region" evidence="1">
    <location>
        <begin position="134"/>
        <end position="161"/>
    </location>
</feature>
<sequence length="397" mass="42617">MPTSEQNPQSSTEGTTPNDALKNDAAGQPDNPQLSAKEQFTVVALVVSAMIISMFIIIAWWPADPTTNKNALYLNKPFHVRPIAPAGNETKSADGKPKATVADTIVILTKKLAEQQKHSETLAKDTNPDSVKALEVLKKVIEETQNALKKLKDKQEALEHICAAKCVRKECPGSSEKICTIQLGNLLLILVAAAGFLGNLIHVSRSLTFYIGMKRFQRSWYPWYIIKPFTASGLALLIYFATNGTSGSGTTDQGAPINLTAIMLTAGLVGLFTDIATQKLKVIFEAILKPADTHSGAGNAASPQPAAKAATVDMNKVSPEKIDAKGVNHVKIPGQNLNLKNLIITINNQVIDKSTITITATEISFDYAPADATATEFVLSVKDAAANLDAKKTWTIV</sequence>
<feature type="region of interest" description="Disordered" evidence="2">
    <location>
        <begin position="1"/>
        <end position="33"/>
    </location>
</feature>
<keyword evidence="3" id="KW-1133">Transmembrane helix</keyword>
<reference evidence="5" key="1">
    <citation type="submission" date="2016-10" db="EMBL/GenBank/DDBJ databases">
        <authorList>
            <person name="Varghese N."/>
            <person name="Submissions S."/>
        </authorList>
    </citation>
    <scope>NUCLEOTIDE SEQUENCE [LARGE SCALE GENOMIC DNA]</scope>
    <source>
        <strain evidence="5">Gh-48</strain>
    </source>
</reference>
<keyword evidence="3" id="KW-0812">Transmembrane</keyword>
<feature type="transmembrane region" description="Helical" evidence="3">
    <location>
        <begin position="254"/>
        <end position="273"/>
    </location>
</feature>
<proteinExistence type="predicted"/>
<evidence type="ECO:0000256" key="3">
    <source>
        <dbReference type="SAM" id="Phobius"/>
    </source>
</evidence>
<organism evidence="4 5">
    <name type="scientific">Mucilaginibacter gossypiicola</name>
    <dbReference type="NCBI Taxonomy" id="551995"/>
    <lineage>
        <taxon>Bacteria</taxon>
        <taxon>Pseudomonadati</taxon>
        <taxon>Bacteroidota</taxon>
        <taxon>Sphingobacteriia</taxon>
        <taxon>Sphingobacteriales</taxon>
        <taxon>Sphingobacteriaceae</taxon>
        <taxon>Mucilaginibacter</taxon>
    </lineage>
</organism>
<keyword evidence="3" id="KW-0472">Membrane</keyword>
<dbReference type="RefSeq" id="WP_091207135.1">
    <property type="nucleotide sequence ID" value="NZ_FOCL01000001.1"/>
</dbReference>
<evidence type="ECO:0000313" key="5">
    <source>
        <dbReference type="Proteomes" id="UP000198942"/>
    </source>
</evidence>
<dbReference type="Proteomes" id="UP000198942">
    <property type="component" value="Unassembled WGS sequence"/>
</dbReference>
<evidence type="ECO:0000256" key="2">
    <source>
        <dbReference type="SAM" id="MobiDB-lite"/>
    </source>
</evidence>
<feature type="transmembrane region" description="Helical" evidence="3">
    <location>
        <begin position="224"/>
        <end position="242"/>
    </location>
</feature>
<evidence type="ECO:0000313" key="4">
    <source>
        <dbReference type="EMBL" id="SEM69270.1"/>
    </source>
</evidence>
<protein>
    <submittedName>
        <fullName evidence="4">Uncharacterized protein</fullName>
    </submittedName>
</protein>